<evidence type="ECO:0000313" key="2">
    <source>
        <dbReference type="Proteomes" id="UP000527352"/>
    </source>
</evidence>
<dbReference type="Proteomes" id="UP000527352">
    <property type="component" value="Unassembled WGS sequence"/>
</dbReference>
<reference evidence="1 2" key="1">
    <citation type="submission" date="2020-04" db="EMBL/GenBank/DDBJ databases">
        <title>The first description of lens atrophy caused by putative novel Shewanella sp. that is a new emerging pathogen for cultured rainbow trout?</title>
        <authorList>
            <person name="Saticioglu I.B."/>
            <person name="Duman M."/>
            <person name="Altun S."/>
        </authorList>
    </citation>
    <scope>NUCLEOTIDE SEQUENCE [LARGE SCALE GENOMIC DNA]</scope>
    <source>
        <strain evidence="1 2">S-1</strain>
    </source>
</reference>
<dbReference type="EMBL" id="JABAEB010000009">
    <property type="protein sequence ID" value="NLQ24319.1"/>
    <property type="molecule type" value="Genomic_DNA"/>
</dbReference>
<keyword evidence="2" id="KW-1185">Reference proteome</keyword>
<sequence>MKQECVTLMPKYEMKPAMYRAVNQIAGTTFNNQEIRVDVGAVCHRFQQQDFILLSLKHVGIEAELYVSLCEAGRLLGLDVNHLEQNYLSYVITQVLSQYGLAFKSYPEMDIDELPLLMSCQLIIGDFNISALLKVDTLNIDVNYLKTSLSSLPKTLVLMASCTMFKTSLSVEEILSLTNNDLVLVCPK</sequence>
<accession>A0ABX1KS28</accession>
<evidence type="ECO:0000313" key="1">
    <source>
        <dbReference type="EMBL" id="NLQ24319.1"/>
    </source>
</evidence>
<dbReference type="RefSeq" id="WP_168826359.1">
    <property type="nucleotide sequence ID" value="NZ_JABAEB010000009.1"/>
</dbReference>
<comment type="caution">
    <text evidence="1">The sequence shown here is derived from an EMBL/GenBank/DDBJ whole genome shotgun (WGS) entry which is preliminary data.</text>
</comment>
<name>A0ABX1KS28_9GAMM</name>
<proteinExistence type="predicted"/>
<gene>
    <name evidence="1" type="ORF">HGO26_15725</name>
</gene>
<protein>
    <submittedName>
        <fullName evidence="1">Uncharacterized protein</fullName>
    </submittedName>
</protein>
<organism evidence="1 2">
    <name type="scientific">Shewanella oncorhynchi</name>
    <dbReference type="NCBI Taxonomy" id="2726434"/>
    <lineage>
        <taxon>Bacteria</taxon>
        <taxon>Pseudomonadati</taxon>
        <taxon>Pseudomonadota</taxon>
        <taxon>Gammaproteobacteria</taxon>
        <taxon>Alteromonadales</taxon>
        <taxon>Shewanellaceae</taxon>
        <taxon>Shewanella</taxon>
    </lineage>
</organism>